<reference evidence="1" key="1">
    <citation type="submission" date="2023-01" db="EMBL/GenBank/DDBJ databases">
        <authorList>
            <person name="Van Ghelder C."/>
            <person name="Rancurel C."/>
        </authorList>
    </citation>
    <scope>NUCLEOTIDE SEQUENCE</scope>
    <source>
        <strain evidence="1">CNCM I-4278</strain>
    </source>
</reference>
<accession>A0A9W4XSR2</accession>
<sequence length="339" mass="39774">MPTHRHYLTRHPKTTMALQSLRYKNAELGESWHETHLLWTNTCVRVFRLLRDLGVFDRTMGNDTEQCLHTDLGKILFHEREYLHKKYLWPVLRKMSNLIRNWHALNDRINADICEFEKSSRLSVTTDLVLRCSPETREICYSHLLSTSLGFDIGIYVRKCVLLPGELDPRPMTDRERVERIINPLSVHPIACREILRAAARQQKNRQNLFLKSSQHLEYKLRTDPFKLGVLTGAFFSNIVMSIKIMKRVSKGSRRLIFQLTYVGEIRKALIWISEREHRGISLSLNVTEATTEEAAKCFQFLLPAMYYLKKRRSRSIRLQVYGVDVVTGQNFNKIFQNP</sequence>
<dbReference type="AlphaFoldDB" id="A0A9W4XSR2"/>
<dbReference type="EMBL" id="CAOQHR010000006">
    <property type="protein sequence ID" value="CAI6336201.1"/>
    <property type="molecule type" value="Genomic_DNA"/>
</dbReference>
<proteinExistence type="predicted"/>
<evidence type="ECO:0000313" key="1">
    <source>
        <dbReference type="EMBL" id="CAI6336201.1"/>
    </source>
</evidence>
<evidence type="ECO:0000313" key="2">
    <source>
        <dbReference type="Proteomes" id="UP001152607"/>
    </source>
</evidence>
<keyword evidence="2" id="KW-1185">Reference proteome</keyword>
<gene>
    <name evidence="1" type="ORF">PDIGIT_LOCUS9293</name>
</gene>
<comment type="caution">
    <text evidence="1">The sequence shown here is derived from an EMBL/GenBank/DDBJ whole genome shotgun (WGS) entry which is preliminary data.</text>
</comment>
<protein>
    <submittedName>
        <fullName evidence="1">Uncharacterized protein</fullName>
    </submittedName>
</protein>
<organism evidence="1 2">
    <name type="scientific">Periconia digitata</name>
    <dbReference type="NCBI Taxonomy" id="1303443"/>
    <lineage>
        <taxon>Eukaryota</taxon>
        <taxon>Fungi</taxon>
        <taxon>Dikarya</taxon>
        <taxon>Ascomycota</taxon>
        <taxon>Pezizomycotina</taxon>
        <taxon>Dothideomycetes</taxon>
        <taxon>Pleosporomycetidae</taxon>
        <taxon>Pleosporales</taxon>
        <taxon>Massarineae</taxon>
        <taxon>Periconiaceae</taxon>
        <taxon>Periconia</taxon>
    </lineage>
</organism>
<dbReference type="Proteomes" id="UP001152607">
    <property type="component" value="Unassembled WGS sequence"/>
</dbReference>
<name>A0A9W4XSR2_9PLEO</name>